<evidence type="ECO:0000313" key="2">
    <source>
        <dbReference type="EMBL" id="RRT80806.1"/>
    </source>
</evidence>
<organism evidence="2 3">
    <name type="scientific">Ensete ventricosum</name>
    <name type="common">Abyssinian banana</name>
    <name type="synonym">Musa ensete</name>
    <dbReference type="NCBI Taxonomy" id="4639"/>
    <lineage>
        <taxon>Eukaryota</taxon>
        <taxon>Viridiplantae</taxon>
        <taxon>Streptophyta</taxon>
        <taxon>Embryophyta</taxon>
        <taxon>Tracheophyta</taxon>
        <taxon>Spermatophyta</taxon>
        <taxon>Magnoliopsida</taxon>
        <taxon>Liliopsida</taxon>
        <taxon>Zingiberales</taxon>
        <taxon>Musaceae</taxon>
        <taxon>Ensete</taxon>
    </lineage>
</organism>
<dbReference type="PANTHER" id="PTHR36323:SF1">
    <property type="entry name" value="MYOTUBULARIN-LIKE PROTEIN"/>
    <property type="match status" value="1"/>
</dbReference>
<accession>A0A427AXG1</accession>
<dbReference type="EMBL" id="AMZH03001057">
    <property type="protein sequence ID" value="RRT80806.1"/>
    <property type="molecule type" value="Genomic_DNA"/>
</dbReference>
<feature type="compositionally biased region" description="Basic and acidic residues" evidence="1">
    <location>
        <begin position="141"/>
        <end position="150"/>
    </location>
</feature>
<feature type="compositionally biased region" description="Low complexity" evidence="1">
    <location>
        <begin position="95"/>
        <end position="119"/>
    </location>
</feature>
<feature type="region of interest" description="Disordered" evidence="1">
    <location>
        <begin position="135"/>
        <end position="162"/>
    </location>
</feature>
<name>A0A427AXG1_ENSVE</name>
<proteinExistence type="predicted"/>
<evidence type="ECO:0000256" key="1">
    <source>
        <dbReference type="SAM" id="MobiDB-lite"/>
    </source>
</evidence>
<feature type="region of interest" description="Disordered" evidence="1">
    <location>
        <begin position="87"/>
        <end position="121"/>
    </location>
</feature>
<evidence type="ECO:0000313" key="3">
    <source>
        <dbReference type="Proteomes" id="UP000287651"/>
    </source>
</evidence>
<reference evidence="2 3" key="1">
    <citation type="journal article" date="2014" name="Agronomy (Basel)">
        <title>A Draft Genome Sequence for Ensete ventricosum, the Drought-Tolerant Tree Against Hunger.</title>
        <authorList>
            <person name="Harrison J."/>
            <person name="Moore K.A."/>
            <person name="Paszkiewicz K."/>
            <person name="Jones T."/>
            <person name="Grant M."/>
            <person name="Ambacheew D."/>
            <person name="Muzemil S."/>
            <person name="Studholme D.J."/>
        </authorList>
    </citation>
    <scope>NUCLEOTIDE SEQUENCE [LARGE SCALE GENOMIC DNA]</scope>
</reference>
<dbReference type="AlphaFoldDB" id="A0A427AXG1"/>
<dbReference type="PANTHER" id="PTHR36323">
    <property type="entry name" value="MYOTUBULARIN-LIKE PROTEIN"/>
    <property type="match status" value="1"/>
</dbReference>
<dbReference type="Proteomes" id="UP000287651">
    <property type="component" value="Unassembled WGS sequence"/>
</dbReference>
<gene>
    <name evidence="2" type="ORF">B296_00006897</name>
</gene>
<sequence length="207" mass="22670">MPSTTPFSARLWLFLMGNHRRTHHHHISSFNPSCCFRPSPAEDTPKRSAPTDTTSSSSSRSKQKRLFRIGSMSFNLSSPRISWMGHIKRSRPSSHDSSSSSSSSSATTSSPRSGSWSSRGRSRLIRITTVLPGRSASPRVCPREAADDHSASGVSISVVDMDPPLPVPRRAARSEESNSLWERRCGGAALRGLQNQQPLQQLSAVVF</sequence>
<feature type="region of interest" description="Disordered" evidence="1">
    <location>
        <begin position="26"/>
        <end position="64"/>
    </location>
</feature>
<feature type="compositionally biased region" description="Low complexity" evidence="1">
    <location>
        <begin position="48"/>
        <end position="60"/>
    </location>
</feature>
<comment type="caution">
    <text evidence="2">The sequence shown here is derived from an EMBL/GenBank/DDBJ whole genome shotgun (WGS) entry which is preliminary data.</text>
</comment>
<protein>
    <submittedName>
        <fullName evidence="2">Uncharacterized protein</fullName>
    </submittedName>
</protein>